<comment type="caution">
    <text evidence="1">The sequence shown here is derived from an EMBL/GenBank/DDBJ whole genome shotgun (WGS) entry which is preliminary data.</text>
</comment>
<gene>
    <name evidence="1" type="ORF">NC653_016570</name>
</gene>
<evidence type="ECO:0000313" key="2">
    <source>
        <dbReference type="Proteomes" id="UP001164929"/>
    </source>
</evidence>
<evidence type="ECO:0000313" key="1">
    <source>
        <dbReference type="EMBL" id="KAJ6993475.1"/>
    </source>
</evidence>
<accession>A0AAD6QN30</accession>
<proteinExistence type="predicted"/>
<keyword evidence="2" id="KW-1185">Reference proteome</keyword>
<name>A0AAD6QN30_9ROSI</name>
<sequence length="36" mass="4215">MYSWLITKERFLISRSKEATKSSCSILFRDSNTMIA</sequence>
<dbReference type="AlphaFoldDB" id="A0AAD6QN30"/>
<protein>
    <submittedName>
        <fullName evidence="1">Uncharacterized protein</fullName>
    </submittedName>
</protein>
<reference evidence="1" key="1">
    <citation type="journal article" date="2023" name="Mol. Ecol. Resour.">
        <title>Chromosome-level genome assembly of a triploid poplar Populus alba 'Berolinensis'.</title>
        <authorList>
            <person name="Chen S."/>
            <person name="Yu Y."/>
            <person name="Wang X."/>
            <person name="Wang S."/>
            <person name="Zhang T."/>
            <person name="Zhou Y."/>
            <person name="He R."/>
            <person name="Meng N."/>
            <person name="Wang Y."/>
            <person name="Liu W."/>
            <person name="Liu Z."/>
            <person name="Liu J."/>
            <person name="Guo Q."/>
            <person name="Huang H."/>
            <person name="Sederoff R.R."/>
            <person name="Wang G."/>
            <person name="Qu G."/>
            <person name="Chen S."/>
        </authorList>
    </citation>
    <scope>NUCLEOTIDE SEQUENCE</scope>
    <source>
        <strain evidence="1">SC-2020</strain>
    </source>
</reference>
<dbReference type="EMBL" id="JAQIZT010000006">
    <property type="protein sequence ID" value="KAJ6993475.1"/>
    <property type="molecule type" value="Genomic_DNA"/>
</dbReference>
<dbReference type="Proteomes" id="UP001164929">
    <property type="component" value="Chromosome 6"/>
</dbReference>
<organism evidence="1 2">
    <name type="scientific">Populus alba x Populus x berolinensis</name>
    <dbReference type="NCBI Taxonomy" id="444605"/>
    <lineage>
        <taxon>Eukaryota</taxon>
        <taxon>Viridiplantae</taxon>
        <taxon>Streptophyta</taxon>
        <taxon>Embryophyta</taxon>
        <taxon>Tracheophyta</taxon>
        <taxon>Spermatophyta</taxon>
        <taxon>Magnoliopsida</taxon>
        <taxon>eudicotyledons</taxon>
        <taxon>Gunneridae</taxon>
        <taxon>Pentapetalae</taxon>
        <taxon>rosids</taxon>
        <taxon>fabids</taxon>
        <taxon>Malpighiales</taxon>
        <taxon>Salicaceae</taxon>
        <taxon>Saliceae</taxon>
        <taxon>Populus</taxon>
    </lineage>
</organism>